<evidence type="ECO:0000313" key="4">
    <source>
        <dbReference type="WBParaSite" id="SPAL_0001397000.1"/>
    </source>
</evidence>
<dbReference type="SMART" id="SM00238">
    <property type="entry name" value="BIR"/>
    <property type="match status" value="1"/>
</dbReference>
<keyword evidence="2" id="KW-0862">Zinc</keyword>
<evidence type="ECO:0000313" key="3">
    <source>
        <dbReference type="Proteomes" id="UP000046392"/>
    </source>
</evidence>
<dbReference type="STRING" id="174720.A0A0N5C7Q9"/>
<dbReference type="InterPro" id="IPR051190">
    <property type="entry name" value="Baculoviral_IAP"/>
</dbReference>
<dbReference type="Gene3D" id="1.10.1170.10">
    <property type="entry name" value="Inhibitor Of Apoptosis Protein (2mihbC-IAP-1), Chain A"/>
    <property type="match status" value="1"/>
</dbReference>
<evidence type="ECO:0000256" key="2">
    <source>
        <dbReference type="ARBA" id="ARBA00022833"/>
    </source>
</evidence>
<dbReference type="PROSITE" id="PS50143">
    <property type="entry name" value="BIR_REPEAT_2"/>
    <property type="match status" value="1"/>
</dbReference>
<dbReference type="PANTHER" id="PTHR46771:SF5">
    <property type="entry name" value="DETERIN"/>
    <property type="match status" value="1"/>
</dbReference>
<dbReference type="WBParaSite" id="SPAL_0001397000.1">
    <property type="protein sequence ID" value="SPAL_0001397000.1"/>
    <property type="gene ID" value="SPAL_0001397000"/>
</dbReference>
<dbReference type="InterPro" id="IPR001370">
    <property type="entry name" value="BIR_rpt"/>
</dbReference>
<keyword evidence="1" id="KW-0479">Metal-binding</keyword>
<name>A0A0N5C7Q9_STREA</name>
<dbReference type="CDD" id="cd00022">
    <property type="entry name" value="BIR"/>
    <property type="match status" value="1"/>
</dbReference>
<protein>
    <submittedName>
        <fullName evidence="4">Baculoviral IAP repeat-containing protein 5</fullName>
    </submittedName>
</protein>
<organism evidence="3 4">
    <name type="scientific">Strongyloides papillosus</name>
    <name type="common">Intestinal threadworm</name>
    <dbReference type="NCBI Taxonomy" id="174720"/>
    <lineage>
        <taxon>Eukaryota</taxon>
        <taxon>Metazoa</taxon>
        <taxon>Ecdysozoa</taxon>
        <taxon>Nematoda</taxon>
        <taxon>Chromadorea</taxon>
        <taxon>Rhabditida</taxon>
        <taxon>Tylenchina</taxon>
        <taxon>Panagrolaimomorpha</taxon>
        <taxon>Strongyloidoidea</taxon>
        <taxon>Strongyloididae</taxon>
        <taxon>Strongyloides</taxon>
    </lineage>
</organism>
<dbReference type="SUPFAM" id="SSF57924">
    <property type="entry name" value="Inhibitor of apoptosis (IAP) repeat"/>
    <property type="match status" value="1"/>
</dbReference>
<dbReference type="AlphaFoldDB" id="A0A0N5C7Q9"/>
<evidence type="ECO:0000256" key="1">
    <source>
        <dbReference type="ARBA" id="ARBA00022723"/>
    </source>
</evidence>
<sequence length="161" mass="18283">MLGRPLSSLANLRSFTDPEVTDLLLTVNRLKTFRGWPFDNANGSKCTSFELAKAGFFMTMVEESAPSAQCVCCLKDLQWEEEDIPLEEHLRKMPHCALAQLISKKKEVDVTVGDVMRILSMREVTIAVLGQLAEDFSMINAGMEYNQNFVDKMFRKLQNKE</sequence>
<dbReference type="Pfam" id="PF00653">
    <property type="entry name" value="BIR"/>
    <property type="match status" value="1"/>
</dbReference>
<dbReference type="GO" id="GO:0046872">
    <property type="term" value="F:metal ion binding"/>
    <property type="evidence" value="ECO:0007669"/>
    <property type="project" value="UniProtKB-KW"/>
</dbReference>
<dbReference type="PANTHER" id="PTHR46771">
    <property type="entry name" value="DETERIN"/>
    <property type="match status" value="1"/>
</dbReference>
<accession>A0A0N5C7Q9</accession>
<dbReference type="Proteomes" id="UP000046392">
    <property type="component" value="Unplaced"/>
</dbReference>
<proteinExistence type="predicted"/>
<reference evidence="4" key="1">
    <citation type="submission" date="2017-02" db="UniProtKB">
        <authorList>
            <consortium name="WormBaseParasite"/>
        </authorList>
    </citation>
    <scope>IDENTIFICATION</scope>
</reference>
<keyword evidence="3" id="KW-1185">Reference proteome</keyword>